<dbReference type="Proteomes" id="UP000076552">
    <property type="component" value="Unassembled WGS sequence"/>
</dbReference>
<gene>
    <name evidence="2" type="ORF">CT0861_01780</name>
</gene>
<feature type="compositionally biased region" description="Basic and acidic residues" evidence="1">
    <location>
        <begin position="165"/>
        <end position="174"/>
    </location>
</feature>
<evidence type="ECO:0000256" key="1">
    <source>
        <dbReference type="SAM" id="MobiDB-lite"/>
    </source>
</evidence>
<comment type="caution">
    <text evidence="2">The sequence shown here is derived from an EMBL/GenBank/DDBJ whole genome shotgun (WGS) entry which is preliminary data.</text>
</comment>
<sequence>MSLSQQQALPPCFSTPLSTPFSTFCTKMGVEDPINDLLSFSSLSISPPQTLPTEMEIDEEPSSFSSSSQASQNPFSLEKCGFRRASCSPPCPKEPLAGESTQKRRRRRNNKAQTETKPKPHRSGGNRGGKAKSQKQQLEGAEKPKQKGQQRKQQPRKPRQKRGPKRVEAKEDKPTNPFLNPFARGKGQDQRR</sequence>
<protein>
    <submittedName>
        <fullName evidence="2">Uncharacterized protein</fullName>
    </submittedName>
</protein>
<feature type="compositionally biased region" description="Basic residues" evidence="1">
    <location>
        <begin position="119"/>
        <end position="133"/>
    </location>
</feature>
<organism evidence="2 3">
    <name type="scientific">Colletotrichum tofieldiae</name>
    <dbReference type="NCBI Taxonomy" id="708197"/>
    <lineage>
        <taxon>Eukaryota</taxon>
        <taxon>Fungi</taxon>
        <taxon>Dikarya</taxon>
        <taxon>Ascomycota</taxon>
        <taxon>Pezizomycotina</taxon>
        <taxon>Sordariomycetes</taxon>
        <taxon>Hypocreomycetidae</taxon>
        <taxon>Glomerellales</taxon>
        <taxon>Glomerellaceae</taxon>
        <taxon>Colletotrichum</taxon>
        <taxon>Colletotrichum spaethianum species complex</taxon>
    </lineage>
</organism>
<feature type="region of interest" description="Disordered" evidence="1">
    <location>
        <begin position="41"/>
        <end position="192"/>
    </location>
</feature>
<reference evidence="2 3" key="1">
    <citation type="submission" date="2015-06" db="EMBL/GenBank/DDBJ databases">
        <title>Survival trade-offs in plant roots during colonization by closely related pathogenic and mutualistic fungi.</title>
        <authorList>
            <person name="Hacquard S."/>
            <person name="Kracher B."/>
            <person name="Hiruma K."/>
            <person name="Weinman A."/>
            <person name="Muench P."/>
            <person name="Garrido Oter R."/>
            <person name="Ver Loren van Themaat E."/>
            <person name="Dallerey J.-F."/>
            <person name="Damm U."/>
            <person name="Henrissat B."/>
            <person name="Lespinet O."/>
            <person name="Thon M."/>
            <person name="Kemen E."/>
            <person name="McHardy A.C."/>
            <person name="Schulze-Lefert P."/>
            <person name="O'Connell R.J."/>
        </authorList>
    </citation>
    <scope>NUCLEOTIDE SEQUENCE [LARGE SCALE GENOMIC DNA]</scope>
    <source>
        <strain evidence="2 3">0861</strain>
    </source>
</reference>
<keyword evidence="3" id="KW-1185">Reference proteome</keyword>
<evidence type="ECO:0000313" key="3">
    <source>
        <dbReference type="Proteomes" id="UP000076552"/>
    </source>
</evidence>
<feature type="compositionally biased region" description="Low complexity" evidence="1">
    <location>
        <begin position="62"/>
        <end position="76"/>
    </location>
</feature>
<name>A0A166V4P8_9PEZI</name>
<accession>A0A166V4P8</accession>
<dbReference type="AlphaFoldDB" id="A0A166V4P8"/>
<proteinExistence type="predicted"/>
<dbReference type="EMBL" id="LFIV01000035">
    <property type="protein sequence ID" value="KZL74161.1"/>
    <property type="molecule type" value="Genomic_DNA"/>
</dbReference>
<feature type="compositionally biased region" description="Basic residues" evidence="1">
    <location>
        <begin position="146"/>
        <end position="164"/>
    </location>
</feature>
<evidence type="ECO:0000313" key="2">
    <source>
        <dbReference type="EMBL" id="KZL74161.1"/>
    </source>
</evidence>